<dbReference type="OrthoDB" id="9770347at2"/>
<sequence>MSSAPAEAQTLARAGASGVAWQSLAQVVSRALTLIATIVLARVLSVEEYGLVAAALVVIGFVETVADAGVAQALVYLPRRAGLVRASFAISLGAGTVLAGVVMAAAPAAARVFGQAGVEPLVRALGVVVLLTALAAVPDALLRRALEFRRLTYAVMLRGAASAGVTLTLLALGSGPWSLVWGTVAGAASYLVCCWLLAPRGVARSLWGRVDATDMRTTLRFGAPVAGNQFLSRAAFDVDYLVVGALLGSTALGVYTLAFRLPEMVIIQVCFVIAGVMYPLYTRARATPHLLERAWVVSTQAQVLFGLTAGVGLAVIGQDLVPLVFGTQWASAGDVLVVLALYAGVRAMANGANEVYKALGRPMISLWTSIARLCVLIPALVLGTQWGVLGVAFAHLATECLFVAIKQTIASRLLRLPPAAVWSMLGPGVLGAVGIAVVAGIVAQTPLSGWALVIVTVLGGLLVAPGLVLVCYPEVVTTLAAVMPGRAGAVVLRLCRPFTRTYAARHSRGS</sequence>
<evidence type="ECO:0000313" key="8">
    <source>
        <dbReference type="EMBL" id="PFG19541.1"/>
    </source>
</evidence>
<evidence type="ECO:0000256" key="3">
    <source>
        <dbReference type="ARBA" id="ARBA00022475"/>
    </source>
</evidence>
<dbReference type="RefSeq" id="WP_098468647.1">
    <property type="nucleotide sequence ID" value="NZ_PDJD01000001.1"/>
</dbReference>
<evidence type="ECO:0000256" key="6">
    <source>
        <dbReference type="ARBA" id="ARBA00023136"/>
    </source>
</evidence>
<feature type="transmembrane region" description="Helical" evidence="7">
    <location>
        <begin position="121"/>
        <end position="141"/>
    </location>
</feature>
<feature type="transmembrane region" description="Helical" evidence="7">
    <location>
        <begin position="51"/>
        <end position="76"/>
    </location>
</feature>
<feature type="transmembrane region" description="Helical" evidence="7">
    <location>
        <begin position="153"/>
        <end position="173"/>
    </location>
</feature>
<feature type="transmembrane region" description="Helical" evidence="7">
    <location>
        <begin position="364"/>
        <end position="382"/>
    </location>
</feature>
<keyword evidence="6 7" id="KW-0472">Membrane</keyword>
<organism evidence="8 9">
    <name type="scientific">Serinibacter salmoneus</name>
    <dbReference type="NCBI Taxonomy" id="556530"/>
    <lineage>
        <taxon>Bacteria</taxon>
        <taxon>Bacillati</taxon>
        <taxon>Actinomycetota</taxon>
        <taxon>Actinomycetes</taxon>
        <taxon>Micrococcales</taxon>
        <taxon>Beutenbergiaceae</taxon>
        <taxon>Serinibacter</taxon>
    </lineage>
</organism>
<comment type="similarity">
    <text evidence="2">Belongs to the polysaccharide synthase family.</text>
</comment>
<evidence type="ECO:0000313" key="9">
    <source>
        <dbReference type="Proteomes" id="UP000224915"/>
    </source>
</evidence>
<feature type="transmembrane region" description="Helical" evidence="7">
    <location>
        <begin position="238"/>
        <end position="258"/>
    </location>
</feature>
<dbReference type="CDD" id="cd13127">
    <property type="entry name" value="MATE_tuaB_like"/>
    <property type="match status" value="1"/>
</dbReference>
<feature type="transmembrane region" description="Helical" evidence="7">
    <location>
        <begin position="294"/>
        <end position="317"/>
    </location>
</feature>
<dbReference type="EMBL" id="PDJD01000001">
    <property type="protein sequence ID" value="PFG19541.1"/>
    <property type="molecule type" value="Genomic_DNA"/>
</dbReference>
<feature type="transmembrane region" description="Helical" evidence="7">
    <location>
        <begin position="27"/>
        <end position="45"/>
    </location>
</feature>
<dbReference type="AlphaFoldDB" id="A0A2A9CZI5"/>
<feature type="transmembrane region" description="Helical" evidence="7">
    <location>
        <begin position="449"/>
        <end position="472"/>
    </location>
</feature>
<reference evidence="8 9" key="1">
    <citation type="submission" date="2017-10" db="EMBL/GenBank/DDBJ databases">
        <title>Sequencing the genomes of 1000 actinobacteria strains.</title>
        <authorList>
            <person name="Klenk H.-P."/>
        </authorList>
    </citation>
    <scope>NUCLEOTIDE SEQUENCE [LARGE SCALE GENOMIC DNA]</scope>
    <source>
        <strain evidence="8 9">DSM 21801</strain>
    </source>
</reference>
<comment type="caution">
    <text evidence="8">The sequence shown here is derived from an EMBL/GenBank/DDBJ whole genome shotgun (WGS) entry which is preliminary data.</text>
</comment>
<name>A0A2A9CZI5_9MICO</name>
<keyword evidence="5 7" id="KW-1133">Transmembrane helix</keyword>
<evidence type="ECO:0000256" key="1">
    <source>
        <dbReference type="ARBA" id="ARBA00004651"/>
    </source>
</evidence>
<feature type="transmembrane region" description="Helical" evidence="7">
    <location>
        <begin position="179"/>
        <end position="198"/>
    </location>
</feature>
<feature type="transmembrane region" description="Helical" evidence="7">
    <location>
        <begin position="323"/>
        <end position="343"/>
    </location>
</feature>
<protein>
    <submittedName>
        <fullName evidence="8">PST family polysaccharide transporter</fullName>
    </submittedName>
</protein>
<accession>A0A2A9CZI5</accession>
<evidence type="ECO:0000256" key="7">
    <source>
        <dbReference type="SAM" id="Phobius"/>
    </source>
</evidence>
<dbReference type="InterPro" id="IPR050833">
    <property type="entry name" value="Poly_Biosynth_Transport"/>
</dbReference>
<keyword evidence="4 7" id="KW-0812">Transmembrane</keyword>
<keyword evidence="9" id="KW-1185">Reference proteome</keyword>
<dbReference type="Pfam" id="PF13440">
    <property type="entry name" value="Polysacc_synt_3"/>
    <property type="match status" value="1"/>
</dbReference>
<dbReference type="PANTHER" id="PTHR30250">
    <property type="entry name" value="PST FAMILY PREDICTED COLANIC ACID TRANSPORTER"/>
    <property type="match status" value="1"/>
</dbReference>
<gene>
    <name evidence="8" type="ORF">ATL40_1105</name>
</gene>
<feature type="transmembrane region" description="Helical" evidence="7">
    <location>
        <begin position="388"/>
        <end position="409"/>
    </location>
</feature>
<evidence type="ECO:0000256" key="5">
    <source>
        <dbReference type="ARBA" id="ARBA00022989"/>
    </source>
</evidence>
<comment type="subcellular location">
    <subcellularLocation>
        <location evidence="1">Cell membrane</location>
        <topology evidence="1">Multi-pass membrane protein</topology>
    </subcellularLocation>
</comment>
<dbReference type="Proteomes" id="UP000224915">
    <property type="component" value="Unassembled WGS sequence"/>
</dbReference>
<evidence type="ECO:0000256" key="2">
    <source>
        <dbReference type="ARBA" id="ARBA00007430"/>
    </source>
</evidence>
<feature type="transmembrane region" description="Helical" evidence="7">
    <location>
        <begin position="88"/>
        <end position="109"/>
    </location>
</feature>
<evidence type="ECO:0000256" key="4">
    <source>
        <dbReference type="ARBA" id="ARBA00022692"/>
    </source>
</evidence>
<feature type="transmembrane region" description="Helical" evidence="7">
    <location>
        <begin position="421"/>
        <end position="443"/>
    </location>
</feature>
<proteinExistence type="inferred from homology"/>
<keyword evidence="3" id="KW-1003">Cell membrane</keyword>
<feature type="transmembrane region" description="Helical" evidence="7">
    <location>
        <begin position="264"/>
        <end position="282"/>
    </location>
</feature>
<dbReference type="GO" id="GO:0005886">
    <property type="term" value="C:plasma membrane"/>
    <property type="evidence" value="ECO:0007669"/>
    <property type="project" value="UniProtKB-SubCell"/>
</dbReference>
<dbReference type="PANTHER" id="PTHR30250:SF10">
    <property type="entry name" value="LIPOPOLYSACCHARIDE BIOSYNTHESIS PROTEIN WZXC"/>
    <property type="match status" value="1"/>
</dbReference>